<dbReference type="GO" id="GO:0005737">
    <property type="term" value="C:cytoplasm"/>
    <property type="evidence" value="ECO:0007669"/>
    <property type="project" value="InterPro"/>
</dbReference>
<dbReference type="InterPro" id="IPR002915">
    <property type="entry name" value="DeoC/FbaB/LacD_aldolase"/>
</dbReference>
<dbReference type="CDD" id="cd00959">
    <property type="entry name" value="DeoC"/>
    <property type="match status" value="1"/>
</dbReference>
<dbReference type="NCBIfam" id="TIGR00126">
    <property type="entry name" value="deoC"/>
    <property type="match status" value="1"/>
</dbReference>
<dbReference type="Pfam" id="PF01791">
    <property type="entry name" value="DeoC"/>
    <property type="match status" value="1"/>
</dbReference>
<comment type="caution">
    <text evidence="4">The sequence shown here is derived from an EMBL/GenBank/DDBJ whole genome shotgun (WGS) entry which is preliminary data.</text>
</comment>
<dbReference type="Gene3D" id="3.20.20.70">
    <property type="entry name" value="Aldolase class I"/>
    <property type="match status" value="1"/>
</dbReference>
<organism evidence="4 5">
    <name type="scientific">Candidatus Aphodenecus pullistercoris</name>
    <dbReference type="NCBI Taxonomy" id="2840669"/>
    <lineage>
        <taxon>Bacteria</taxon>
        <taxon>Pseudomonadati</taxon>
        <taxon>Spirochaetota</taxon>
        <taxon>Spirochaetia</taxon>
        <taxon>Spirochaetales</taxon>
        <taxon>Candidatus Aphodenecus</taxon>
    </lineage>
</organism>
<keyword evidence="1" id="KW-0963">Cytoplasm</keyword>
<dbReference type="InterPro" id="IPR013785">
    <property type="entry name" value="Aldolase_TIM"/>
</dbReference>
<accession>A0A9D9EAE6</accession>
<dbReference type="EC" id="4.1.2.4" evidence="3"/>
<dbReference type="EMBL" id="JADIMU010000023">
    <property type="protein sequence ID" value="MBO8442850.1"/>
    <property type="molecule type" value="Genomic_DNA"/>
</dbReference>
<keyword evidence="4" id="KW-0456">Lyase</keyword>
<dbReference type="SMART" id="SM01133">
    <property type="entry name" value="DeoC"/>
    <property type="match status" value="1"/>
</dbReference>
<evidence type="ECO:0000256" key="3">
    <source>
        <dbReference type="NCBIfam" id="TIGR00126"/>
    </source>
</evidence>
<dbReference type="PANTHER" id="PTHR10889:SF1">
    <property type="entry name" value="DEOXYRIBOSE-PHOSPHATE ALDOLASE"/>
    <property type="match status" value="1"/>
</dbReference>
<dbReference type="PIRSF" id="PIRSF001357">
    <property type="entry name" value="DeoC"/>
    <property type="match status" value="1"/>
</dbReference>
<keyword evidence="2" id="KW-0704">Schiff base</keyword>
<dbReference type="GO" id="GO:0009264">
    <property type="term" value="P:deoxyribonucleotide catabolic process"/>
    <property type="evidence" value="ECO:0007669"/>
    <property type="project" value="UniProtKB-UniRule"/>
</dbReference>
<dbReference type="InterPro" id="IPR011343">
    <property type="entry name" value="DeoC"/>
</dbReference>
<dbReference type="Proteomes" id="UP000823633">
    <property type="component" value="Unassembled WGS sequence"/>
</dbReference>
<sequence length="144" mass="14682">AALAVKDGADEIDMVINIGYVKDGDWKAVQDDIAAVRAACVGKTLKVILETCLLDDDEIVKACQVSVAAGADFVKTSTGFSTGGATVEAVRLMRKTVGADVGVKASGGIRNLETARAMVEAGASRLGCSSGVAIAKGEEADADY</sequence>
<reference evidence="4" key="2">
    <citation type="journal article" date="2021" name="PeerJ">
        <title>Extensive microbial diversity within the chicken gut microbiome revealed by metagenomics and culture.</title>
        <authorList>
            <person name="Gilroy R."/>
            <person name="Ravi A."/>
            <person name="Getino M."/>
            <person name="Pursley I."/>
            <person name="Horton D.L."/>
            <person name="Alikhan N.F."/>
            <person name="Baker D."/>
            <person name="Gharbi K."/>
            <person name="Hall N."/>
            <person name="Watson M."/>
            <person name="Adriaenssens E.M."/>
            <person name="Foster-Nyarko E."/>
            <person name="Jarju S."/>
            <person name="Secka A."/>
            <person name="Antonio M."/>
            <person name="Oren A."/>
            <person name="Chaudhuri R.R."/>
            <person name="La Ragione R."/>
            <person name="Hildebrand F."/>
            <person name="Pallen M.J."/>
        </authorList>
    </citation>
    <scope>NUCLEOTIDE SEQUENCE</scope>
    <source>
        <strain evidence="4">11167</strain>
    </source>
</reference>
<evidence type="ECO:0000256" key="2">
    <source>
        <dbReference type="ARBA" id="ARBA00023270"/>
    </source>
</evidence>
<dbReference type="GO" id="GO:0004139">
    <property type="term" value="F:deoxyribose-phosphate aldolase activity"/>
    <property type="evidence" value="ECO:0007669"/>
    <property type="project" value="UniProtKB-UniRule"/>
</dbReference>
<name>A0A9D9EAE6_9SPIR</name>
<evidence type="ECO:0000256" key="1">
    <source>
        <dbReference type="ARBA" id="ARBA00022490"/>
    </source>
</evidence>
<dbReference type="SUPFAM" id="SSF51569">
    <property type="entry name" value="Aldolase"/>
    <property type="match status" value="1"/>
</dbReference>
<evidence type="ECO:0000313" key="4">
    <source>
        <dbReference type="EMBL" id="MBO8442850.1"/>
    </source>
</evidence>
<protein>
    <recommendedName>
        <fullName evidence="3">Deoxyribose-phosphate aldolase</fullName>
        <ecNumber evidence="3">4.1.2.4</ecNumber>
    </recommendedName>
</protein>
<dbReference type="GO" id="GO:0016052">
    <property type="term" value="P:carbohydrate catabolic process"/>
    <property type="evidence" value="ECO:0007669"/>
    <property type="project" value="TreeGrafter"/>
</dbReference>
<reference evidence="4" key="1">
    <citation type="submission" date="2020-10" db="EMBL/GenBank/DDBJ databases">
        <authorList>
            <person name="Gilroy R."/>
        </authorList>
    </citation>
    <scope>NUCLEOTIDE SEQUENCE</scope>
    <source>
        <strain evidence="4">11167</strain>
    </source>
</reference>
<gene>
    <name evidence="4" type="primary">deoC</name>
    <name evidence="4" type="ORF">IAC42_03740</name>
</gene>
<proteinExistence type="predicted"/>
<evidence type="ECO:0000313" key="5">
    <source>
        <dbReference type="Proteomes" id="UP000823633"/>
    </source>
</evidence>
<feature type="non-terminal residue" evidence="4">
    <location>
        <position position="1"/>
    </location>
</feature>
<dbReference type="PANTHER" id="PTHR10889">
    <property type="entry name" value="DEOXYRIBOSE-PHOSPHATE ALDOLASE"/>
    <property type="match status" value="1"/>
</dbReference>
<dbReference type="AlphaFoldDB" id="A0A9D9EAE6"/>